<dbReference type="SUPFAM" id="SSF141694">
    <property type="entry name" value="AF2212/PG0164-like"/>
    <property type="match status" value="1"/>
</dbReference>
<dbReference type="RefSeq" id="WP_172992275.1">
    <property type="nucleotide sequence ID" value="NZ_AP021861.1"/>
</dbReference>
<sequence>MTIKTQAIYAGGSLQLQQPLPVPDGTEVQINIHLEAPSTVANDPLAAVIGIGEGPAAGDVSAKHDDYLYGTP</sequence>
<dbReference type="AlphaFoldDB" id="A0A5K7XKM7"/>
<dbReference type="KEGG" id="lpav:PLANPX_5353"/>
<protein>
    <submittedName>
        <fullName evidence="1">Uncharacterized protein</fullName>
    </submittedName>
</protein>
<evidence type="ECO:0000313" key="1">
    <source>
        <dbReference type="EMBL" id="BBO35741.1"/>
    </source>
</evidence>
<name>A0A5K7XKM7_9BACT</name>
<keyword evidence="2" id="KW-1185">Reference proteome</keyword>
<evidence type="ECO:0000313" key="2">
    <source>
        <dbReference type="Proteomes" id="UP000326837"/>
    </source>
</evidence>
<accession>A0A5K7XKM7</accession>
<gene>
    <name evidence="1" type="ORF">PLANPX_5353</name>
</gene>
<organism evidence="1 2">
    <name type="scientific">Lacipirellula parvula</name>
    <dbReference type="NCBI Taxonomy" id="2650471"/>
    <lineage>
        <taxon>Bacteria</taxon>
        <taxon>Pseudomonadati</taxon>
        <taxon>Planctomycetota</taxon>
        <taxon>Planctomycetia</taxon>
        <taxon>Pirellulales</taxon>
        <taxon>Lacipirellulaceae</taxon>
        <taxon>Lacipirellula</taxon>
    </lineage>
</organism>
<reference evidence="2" key="1">
    <citation type="submission" date="2019-10" db="EMBL/GenBank/DDBJ databases">
        <title>Lacipirellula parvula gen. nov., sp. nov., representing a lineage of planctomycetes widespread in freshwater anoxic habitats, and description of the family Lacipirellulaceae.</title>
        <authorList>
            <person name="Dedysh S.N."/>
            <person name="Kulichevskaya I.S."/>
            <person name="Beletsky A.V."/>
            <person name="Rakitin A.L."/>
            <person name="Mardanov A.V."/>
            <person name="Ivanova A.A."/>
            <person name="Saltykova V.X."/>
            <person name="Rijpstra W.I.C."/>
            <person name="Sinninghe Damste J.S."/>
            <person name="Ravin N.V."/>
        </authorList>
    </citation>
    <scope>NUCLEOTIDE SEQUENCE [LARGE SCALE GENOMIC DNA]</scope>
    <source>
        <strain evidence="2">PX69</strain>
    </source>
</reference>
<proteinExistence type="predicted"/>
<dbReference type="Proteomes" id="UP000326837">
    <property type="component" value="Chromosome"/>
</dbReference>
<dbReference type="EMBL" id="AP021861">
    <property type="protein sequence ID" value="BBO35741.1"/>
    <property type="molecule type" value="Genomic_DNA"/>
</dbReference>